<keyword evidence="2" id="KW-1185">Reference proteome</keyword>
<proteinExistence type="predicted"/>
<organism evidence="1 2">
    <name type="scientific">Paraburkholderia caledonica</name>
    <dbReference type="NCBI Taxonomy" id="134536"/>
    <lineage>
        <taxon>Bacteria</taxon>
        <taxon>Pseudomonadati</taxon>
        <taxon>Pseudomonadota</taxon>
        <taxon>Betaproteobacteria</taxon>
        <taxon>Burkholderiales</taxon>
        <taxon>Burkholderiaceae</taxon>
        <taxon>Paraburkholderia</taxon>
    </lineage>
</organism>
<dbReference type="RefSeq" id="WP_310068318.1">
    <property type="nucleotide sequence ID" value="NZ_JAVDQN010000003.1"/>
</dbReference>
<dbReference type="Proteomes" id="UP001185254">
    <property type="component" value="Unassembled WGS sequence"/>
</dbReference>
<reference evidence="1 2" key="1">
    <citation type="submission" date="2023-07" db="EMBL/GenBank/DDBJ databases">
        <title>Sorghum-associated microbial communities from plants grown in Nebraska, USA.</title>
        <authorList>
            <person name="Schachtman D."/>
        </authorList>
    </citation>
    <scope>NUCLEOTIDE SEQUENCE [LARGE SCALE GENOMIC DNA]</scope>
    <source>
        <strain evidence="1 2">DS1039</strain>
    </source>
</reference>
<name>A0ABU1L308_9BURK</name>
<evidence type="ECO:0000313" key="1">
    <source>
        <dbReference type="EMBL" id="MDR6377611.1"/>
    </source>
</evidence>
<evidence type="ECO:0008006" key="3">
    <source>
        <dbReference type="Google" id="ProtNLM"/>
    </source>
</evidence>
<comment type="caution">
    <text evidence="1">The sequence shown here is derived from an EMBL/GenBank/DDBJ whole genome shotgun (WGS) entry which is preliminary data.</text>
</comment>
<dbReference type="GeneID" id="97033033"/>
<gene>
    <name evidence="1" type="ORF">J2776_004311</name>
</gene>
<sequence>MFDYKGRRGAALVLVFLCCRRLEGERLATLARGEVPTLRDVYDNTLTGFGPRLRPNGSVSFVYRSSAPEGQQKRSTGRRPGITVEEAWATAKAFMGVPITAPQAE</sequence>
<evidence type="ECO:0000313" key="2">
    <source>
        <dbReference type="Proteomes" id="UP001185254"/>
    </source>
</evidence>
<dbReference type="EMBL" id="JAVDQN010000003">
    <property type="protein sequence ID" value="MDR6377611.1"/>
    <property type="molecule type" value="Genomic_DNA"/>
</dbReference>
<accession>A0ABU1L308</accession>
<protein>
    <recommendedName>
        <fullName evidence="3">Integrase</fullName>
    </recommendedName>
</protein>